<sequence length="147" mass="15868">MTEHPDQPEQDLDALSRTVVRLLGAATRPPRKIELSSHSASLVIEWDPATTVVSAAPPVEVAEAEQSHLRYLHAPTIGTFYHSPEPGAEPFVAVDDVITEGQQVGILEAMKLMNPVKAELSGRVVEILAADGAPVEYGQRLIAIDTR</sequence>
<dbReference type="PRINTS" id="PR01071">
    <property type="entry name" value="ACOABIOTINCC"/>
</dbReference>
<evidence type="ECO:0000256" key="6">
    <source>
        <dbReference type="ARBA" id="ARBA00023160"/>
    </source>
</evidence>
<comment type="pathway">
    <text evidence="1 8">Lipid metabolism; fatty acid biosynthesis.</text>
</comment>
<dbReference type="Proteomes" id="UP000323454">
    <property type="component" value="Unassembled WGS sequence"/>
</dbReference>
<dbReference type="PROSITE" id="PS00188">
    <property type="entry name" value="BIOTIN"/>
    <property type="match status" value="1"/>
</dbReference>
<keyword evidence="7 8" id="KW-0092">Biotin</keyword>
<dbReference type="PROSITE" id="PS50968">
    <property type="entry name" value="BIOTINYL_LIPOYL"/>
    <property type="match status" value="1"/>
</dbReference>
<dbReference type="AlphaFoldDB" id="A0A5B2WMF8"/>
<comment type="function">
    <text evidence="8">This protein is a component of the acetyl coenzyme A carboxylase complex; first, biotin carboxylase catalyzes the carboxylation of the carrier protein and then the transcarboxylase transfers the carboxyl group to form malonyl-CoA.</text>
</comment>
<dbReference type="InterPro" id="IPR001882">
    <property type="entry name" value="Biotin_BS"/>
</dbReference>
<dbReference type="CDD" id="cd06850">
    <property type="entry name" value="biotinyl_domain"/>
    <property type="match status" value="1"/>
</dbReference>
<proteinExistence type="predicted"/>
<evidence type="ECO:0000256" key="7">
    <source>
        <dbReference type="ARBA" id="ARBA00023267"/>
    </source>
</evidence>
<reference evidence="10 11" key="1">
    <citation type="submission" date="2019-09" db="EMBL/GenBank/DDBJ databases">
        <title>Goodfellowia gen. nov., a new genus of the Pseudonocardineae related to Actinoalloteichus, containing Goodfellowia coeruleoviolacea gen. nov., comb. nov. gen. nov., comb. nov.</title>
        <authorList>
            <person name="Labeda D."/>
        </authorList>
    </citation>
    <scope>NUCLEOTIDE SEQUENCE [LARGE SCALE GENOMIC DNA]</scope>
    <source>
        <strain evidence="10 11">AN110305</strain>
    </source>
</reference>
<dbReference type="InterPro" id="IPR050709">
    <property type="entry name" value="Biotin_Carboxyl_Carrier/Decarb"/>
</dbReference>
<evidence type="ECO:0000259" key="9">
    <source>
        <dbReference type="PROSITE" id="PS50968"/>
    </source>
</evidence>
<keyword evidence="3 8" id="KW-0444">Lipid biosynthesis</keyword>
<dbReference type="InterPro" id="IPR011053">
    <property type="entry name" value="Single_hybrid_motif"/>
</dbReference>
<evidence type="ECO:0000256" key="8">
    <source>
        <dbReference type="RuleBase" id="RU364072"/>
    </source>
</evidence>
<dbReference type="GO" id="GO:0003989">
    <property type="term" value="F:acetyl-CoA carboxylase activity"/>
    <property type="evidence" value="ECO:0007669"/>
    <property type="project" value="InterPro"/>
</dbReference>
<dbReference type="RefSeq" id="WP_149854766.1">
    <property type="nucleotide sequence ID" value="NZ_VUOB01000085.1"/>
</dbReference>
<feature type="domain" description="Lipoyl-binding" evidence="9">
    <location>
        <begin position="69"/>
        <end position="145"/>
    </location>
</feature>
<evidence type="ECO:0000256" key="5">
    <source>
        <dbReference type="ARBA" id="ARBA00023098"/>
    </source>
</evidence>
<dbReference type="PANTHER" id="PTHR45266">
    <property type="entry name" value="OXALOACETATE DECARBOXYLASE ALPHA CHAIN"/>
    <property type="match status" value="1"/>
</dbReference>
<comment type="caution">
    <text evidence="10">The sequence shown here is derived from an EMBL/GenBank/DDBJ whole genome shotgun (WGS) entry which is preliminary data.</text>
</comment>
<gene>
    <name evidence="10" type="ORF">F0L68_38045</name>
</gene>
<keyword evidence="5 8" id="KW-0443">Lipid metabolism</keyword>
<protein>
    <recommendedName>
        <fullName evidence="2 8">Biotin carboxyl carrier protein of acetyl-CoA carboxylase</fullName>
    </recommendedName>
</protein>
<dbReference type="GO" id="GO:0006633">
    <property type="term" value="P:fatty acid biosynthetic process"/>
    <property type="evidence" value="ECO:0007669"/>
    <property type="project" value="UniProtKB-UniPathway"/>
</dbReference>
<dbReference type="EMBL" id="VUOB01000085">
    <property type="protein sequence ID" value="KAA2251227.1"/>
    <property type="molecule type" value="Genomic_DNA"/>
</dbReference>
<dbReference type="SUPFAM" id="SSF51230">
    <property type="entry name" value="Single hybrid motif"/>
    <property type="match status" value="1"/>
</dbReference>
<keyword evidence="6 8" id="KW-0275">Fatty acid biosynthesis</keyword>
<dbReference type="PANTHER" id="PTHR45266:SF3">
    <property type="entry name" value="OXALOACETATE DECARBOXYLASE ALPHA CHAIN"/>
    <property type="match status" value="1"/>
</dbReference>
<dbReference type="OrthoDB" id="9811735at2"/>
<evidence type="ECO:0000313" key="10">
    <source>
        <dbReference type="EMBL" id="KAA2251227.1"/>
    </source>
</evidence>
<name>A0A5B2WMF8_9PSEU</name>
<dbReference type="Pfam" id="PF00364">
    <property type="entry name" value="Biotin_lipoyl"/>
    <property type="match status" value="1"/>
</dbReference>
<evidence type="ECO:0000256" key="2">
    <source>
        <dbReference type="ARBA" id="ARBA00017562"/>
    </source>
</evidence>
<keyword evidence="11" id="KW-1185">Reference proteome</keyword>
<accession>A0A5B2WMF8</accession>
<organism evidence="10 11">
    <name type="scientific">Solihabitans fulvus</name>
    <dbReference type="NCBI Taxonomy" id="1892852"/>
    <lineage>
        <taxon>Bacteria</taxon>
        <taxon>Bacillati</taxon>
        <taxon>Actinomycetota</taxon>
        <taxon>Actinomycetes</taxon>
        <taxon>Pseudonocardiales</taxon>
        <taxon>Pseudonocardiaceae</taxon>
        <taxon>Solihabitans</taxon>
    </lineage>
</organism>
<evidence type="ECO:0000256" key="3">
    <source>
        <dbReference type="ARBA" id="ARBA00022516"/>
    </source>
</evidence>
<dbReference type="InterPro" id="IPR001249">
    <property type="entry name" value="AcCoA_biotinCC"/>
</dbReference>
<keyword evidence="4 8" id="KW-0276">Fatty acid metabolism</keyword>
<evidence type="ECO:0000256" key="1">
    <source>
        <dbReference type="ARBA" id="ARBA00005194"/>
    </source>
</evidence>
<dbReference type="UniPathway" id="UPA00094"/>
<dbReference type="InterPro" id="IPR000089">
    <property type="entry name" value="Biotin_lipoyl"/>
</dbReference>
<dbReference type="Gene3D" id="2.40.50.100">
    <property type="match status" value="1"/>
</dbReference>
<evidence type="ECO:0000256" key="4">
    <source>
        <dbReference type="ARBA" id="ARBA00022832"/>
    </source>
</evidence>
<reference evidence="10 11" key="2">
    <citation type="submission" date="2019-09" db="EMBL/GenBank/DDBJ databases">
        <authorList>
            <person name="Jin C."/>
        </authorList>
    </citation>
    <scope>NUCLEOTIDE SEQUENCE [LARGE SCALE GENOMIC DNA]</scope>
    <source>
        <strain evidence="10 11">AN110305</strain>
    </source>
</reference>
<evidence type="ECO:0000313" key="11">
    <source>
        <dbReference type="Proteomes" id="UP000323454"/>
    </source>
</evidence>
<dbReference type="GO" id="GO:0009317">
    <property type="term" value="C:acetyl-CoA carboxylase complex"/>
    <property type="evidence" value="ECO:0007669"/>
    <property type="project" value="InterPro"/>
</dbReference>